<dbReference type="GO" id="GO:0005737">
    <property type="term" value="C:cytoplasm"/>
    <property type="evidence" value="ECO:0007669"/>
    <property type="project" value="TreeGrafter"/>
</dbReference>
<dbReference type="AlphaFoldDB" id="A0AAD8EA30"/>
<gene>
    <name evidence="2" type="ORF">L9F63_003154</name>
</gene>
<organism evidence="2 3">
    <name type="scientific">Diploptera punctata</name>
    <name type="common">Pacific beetle cockroach</name>
    <dbReference type="NCBI Taxonomy" id="6984"/>
    <lineage>
        <taxon>Eukaryota</taxon>
        <taxon>Metazoa</taxon>
        <taxon>Ecdysozoa</taxon>
        <taxon>Arthropoda</taxon>
        <taxon>Hexapoda</taxon>
        <taxon>Insecta</taxon>
        <taxon>Pterygota</taxon>
        <taxon>Neoptera</taxon>
        <taxon>Polyneoptera</taxon>
        <taxon>Dictyoptera</taxon>
        <taxon>Blattodea</taxon>
        <taxon>Blaberoidea</taxon>
        <taxon>Blaberidae</taxon>
        <taxon>Diplopterinae</taxon>
        <taxon>Diploptera</taxon>
    </lineage>
</organism>
<evidence type="ECO:0000256" key="1">
    <source>
        <dbReference type="ARBA" id="ARBA00012369"/>
    </source>
</evidence>
<accession>A0AAD8EA30</accession>
<evidence type="ECO:0000313" key="3">
    <source>
        <dbReference type="Proteomes" id="UP001233999"/>
    </source>
</evidence>
<dbReference type="PANTHER" id="PTHR16320:SF1">
    <property type="entry name" value="SPHINGOMYELINASE DDB_G0288017"/>
    <property type="match status" value="1"/>
</dbReference>
<dbReference type="Proteomes" id="UP001233999">
    <property type="component" value="Unassembled WGS sequence"/>
</dbReference>
<dbReference type="Gene3D" id="3.60.10.10">
    <property type="entry name" value="Endonuclease/exonuclease/phosphatase"/>
    <property type="match status" value="1"/>
</dbReference>
<comment type="caution">
    <text evidence="2">The sequence shown here is derived from an EMBL/GenBank/DDBJ whole genome shotgun (WGS) entry which is preliminary data.</text>
</comment>
<name>A0AAD8EA30_DIPPU</name>
<proteinExistence type="predicted"/>
<feature type="non-terminal residue" evidence="2">
    <location>
        <position position="1"/>
    </location>
</feature>
<dbReference type="EC" id="3.1.4.12" evidence="1"/>
<dbReference type="SUPFAM" id="SSF56219">
    <property type="entry name" value="DNase I-like"/>
    <property type="match status" value="1"/>
</dbReference>
<protein>
    <recommendedName>
        <fullName evidence="1">sphingomyelin phosphodiesterase</fullName>
        <ecNumber evidence="1">3.1.4.12</ecNumber>
    </recommendedName>
</protein>
<dbReference type="InterPro" id="IPR038772">
    <property type="entry name" value="Sph/SMPD2-like"/>
</dbReference>
<dbReference type="InterPro" id="IPR036691">
    <property type="entry name" value="Endo/exonu/phosph_ase_sf"/>
</dbReference>
<evidence type="ECO:0000313" key="2">
    <source>
        <dbReference type="EMBL" id="KAJ9582461.1"/>
    </source>
</evidence>
<reference evidence="2" key="2">
    <citation type="submission" date="2023-05" db="EMBL/GenBank/DDBJ databases">
        <authorList>
            <person name="Fouks B."/>
        </authorList>
    </citation>
    <scope>NUCLEOTIDE SEQUENCE</scope>
    <source>
        <strain evidence="2">Stay&amp;Tobe</strain>
        <tissue evidence="2">Testes</tissue>
    </source>
</reference>
<reference evidence="2" key="1">
    <citation type="journal article" date="2023" name="IScience">
        <title>Live-bearing cockroach genome reveals convergent evolutionary mechanisms linked to viviparity in insects and beyond.</title>
        <authorList>
            <person name="Fouks B."/>
            <person name="Harrison M.C."/>
            <person name="Mikhailova A.A."/>
            <person name="Marchal E."/>
            <person name="English S."/>
            <person name="Carruthers M."/>
            <person name="Jennings E.C."/>
            <person name="Chiamaka E.L."/>
            <person name="Frigard R.A."/>
            <person name="Pippel M."/>
            <person name="Attardo G.M."/>
            <person name="Benoit J.B."/>
            <person name="Bornberg-Bauer E."/>
            <person name="Tobe S.S."/>
        </authorList>
    </citation>
    <scope>NUCLEOTIDE SEQUENCE</scope>
    <source>
        <strain evidence="2">Stay&amp;Tobe</strain>
    </source>
</reference>
<keyword evidence="3" id="KW-1185">Reference proteome</keyword>
<dbReference type="PANTHER" id="PTHR16320">
    <property type="entry name" value="SPHINGOMYELINASE FAMILY MEMBER"/>
    <property type="match status" value="1"/>
</dbReference>
<sequence length="402" mass="46343">MLWILICEISDQKKFTIVTLKEYGYASVKRHIPSEKDDIYTVASANLLLAPEIIARLNNITNSYARTLQITERILRHTGRPLNNLINKNEDEIKSKCNSVLSEFPELDFLCLQEVWERNYALMLIEELKKEFFYYVYDIGEYSLQKNYCMLGSGLFFASKKPILDVDFFTFTFRTKHAKLTTQGVLCVKVLLHYEENGDNHVGYIANVHTQAFQGTDAVLLSQLTDIRIFTSLFKDQKTLPGDIVDFDIVCGDFNSDNMSPADLEVQQHCLFEEYQDICVEKVGNDVDWAIGTELRQSMLYQPEMENPEYFRELLIDDSLRRKYVLDADVLIHSTHLMTSVAKPGANGFIDPLPYGGKRRVDKILYRGNTSDIVGYCFLSTLTNLTDHLPVCMSFKPWLLYK</sequence>
<dbReference type="GO" id="GO:0004767">
    <property type="term" value="F:sphingomyelin phosphodiesterase activity"/>
    <property type="evidence" value="ECO:0007669"/>
    <property type="project" value="UniProtKB-EC"/>
</dbReference>
<dbReference type="EMBL" id="JASPKZ010007797">
    <property type="protein sequence ID" value="KAJ9582461.1"/>
    <property type="molecule type" value="Genomic_DNA"/>
</dbReference>